<evidence type="ECO:0000256" key="4">
    <source>
        <dbReference type="SAM" id="SignalP"/>
    </source>
</evidence>
<dbReference type="Gene3D" id="3.40.50.1820">
    <property type="entry name" value="alpha/beta hydrolase"/>
    <property type="match status" value="1"/>
</dbReference>
<evidence type="ECO:0000256" key="1">
    <source>
        <dbReference type="ARBA" id="ARBA00005964"/>
    </source>
</evidence>
<protein>
    <submittedName>
        <fullName evidence="6">Acetylcholinesterase</fullName>
    </submittedName>
</protein>
<dbReference type="PANTHER" id="PTHR43918:SF4">
    <property type="entry name" value="CARBOXYLIC ESTER HYDROLASE"/>
    <property type="match status" value="1"/>
</dbReference>
<dbReference type="GO" id="GO:0003990">
    <property type="term" value="F:acetylcholinesterase activity"/>
    <property type="evidence" value="ECO:0007669"/>
    <property type="project" value="TreeGrafter"/>
</dbReference>
<organism evidence="6 7">
    <name type="scientific">Echinococcus granulosus</name>
    <name type="common">Hydatid tapeworm</name>
    <dbReference type="NCBI Taxonomy" id="6210"/>
    <lineage>
        <taxon>Eukaryota</taxon>
        <taxon>Metazoa</taxon>
        <taxon>Spiralia</taxon>
        <taxon>Lophotrochozoa</taxon>
        <taxon>Platyhelminthes</taxon>
        <taxon>Cestoda</taxon>
        <taxon>Eucestoda</taxon>
        <taxon>Cyclophyllidea</taxon>
        <taxon>Taeniidae</taxon>
        <taxon>Echinococcus</taxon>
        <taxon>Echinococcus granulosus group</taxon>
    </lineage>
</organism>
<proteinExistence type="inferred from homology"/>
<feature type="chain" id="PRO_5004882164" evidence="4">
    <location>
        <begin position="21"/>
        <end position="130"/>
    </location>
</feature>
<dbReference type="GeneID" id="36343189"/>
<keyword evidence="7" id="KW-1185">Reference proteome</keyword>
<dbReference type="ESTHER" id="echgr-a0a068wxj3">
    <property type="family name" value="Cholinesterase-like"/>
</dbReference>
<keyword evidence="4" id="KW-0732">Signal</keyword>
<dbReference type="GO" id="GO:0005615">
    <property type="term" value="C:extracellular space"/>
    <property type="evidence" value="ECO:0007669"/>
    <property type="project" value="TreeGrafter"/>
</dbReference>
<sequence>MLRPLGCLAYLGLFLSECLAATDIRTVYVKTVDGTLRGYASTVLQKPIVTFLGIPFATPPVKDLRFKPPIPLKPWKGIRDATKPAPTCIQPLPEKCKLGDSNVLQQLIVINLIRPGFNEKLCIDRNREFP</sequence>
<dbReference type="SMR" id="W6UHU3"/>
<dbReference type="SUPFAM" id="SSF53474">
    <property type="entry name" value="alpha/beta-Hydrolases"/>
    <property type="match status" value="1"/>
</dbReference>
<dbReference type="STRING" id="6210.W6UHU3"/>
<dbReference type="RefSeq" id="XP_024348863.1">
    <property type="nucleotide sequence ID" value="XM_024496723.1"/>
</dbReference>
<dbReference type="Proteomes" id="UP000019149">
    <property type="component" value="Unassembled WGS sequence"/>
</dbReference>
<evidence type="ECO:0000313" key="7">
    <source>
        <dbReference type="Proteomes" id="UP000019149"/>
    </source>
</evidence>
<reference evidence="6 7" key="1">
    <citation type="journal article" date="2013" name="Nat. Genet.">
        <title>The genome of the hydatid tapeworm Echinococcus granulosus.</title>
        <authorList>
            <person name="Zheng H."/>
            <person name="Zhang W."/>
            <person name="Zhang L."/>
            <person name="Zhang Z."/>
            <person name="Li J."/>
            <person name="Lu G."/>
            <person name="Zhu Y."/>
            <person name="Wang Y."/>
            <person name="Huang Y."/>
            <person name="Liu J."/>
            <person name="Kang H."/>
            <person name="Chen J."/>
            <person name="Wang L."/>
            <person name="Chen A."/>
            <person name="Yu S."/>
            <person name="Gao Z."/>
            <person name="Jin L."/>
            <person name="Gu W."/>
            <person name="Wang Z."/>
            <person name="Zhao L."/>
            <person name="Shi B."/>
            <person name="Wen H."/>
            <person name="Lin R."/>
            <person name="Jones M.K."/>
            <person name="Brejova B."/>
            <person name="Vinar T."/>
            <person name="Zhao G."/>
            <person name="McManus D.P."/>
            <person name="Chen Z."/>
            <person name="Zhou Y."/>
            <person name="Wang S."/>
        </authorList>
    </citation>
    <scope>NUCLEOTIDE SEQUENCE [LARGE SCALE GENOMIC DNA]</scope>
</reference>
<accession>W6UHU3</accession>
<comment type="similarity">
    <text evidence="1">Belongs to the type-B carboxylesterase/lipase family.</text>
</comment>
<dbReference type="OrthoDB" id="6160499at2759"/>
<dbReference type="GO" id="GO:0006581">
    <property type="term" value="P:acetylcholine catabolic process"/>
    <property type="evidence" value="ECO:0007669"/>
    <property type="project" value="TreeGrafter"/>
</dbReference>
<dbReference type="InterPro" id="IPR050654">
    <property type="entry name" value="AChE-related_enzymes"/>
</dbReference>
<feature type="domain" description="Carboxylesterase type B" evidence="5">
    <location>
        <begin position="28"/>
        <end position="92"/>
    </location>
</feature>
<evidence type="ECO:0000259" key="5">
    <source>
        <dbReference type="Pfam" id="PF00135"/>
    </source>
</evidence>
<dbReference type="PANTHER" id="PTHR43918">
    <property type="entry name" value="ACETYLCHOLINESTERASE"/>
    <property type="match status" value="1"/>
</dbReference>
<evidence type="ECO:0000313" key="6">
    <source>
        <dbReference type="EMBL" id="EUB57667.1"/>
    </source>
</evidence>
<dbReference type="KEGG" id="egl:EGR_07474"/>
<evidence type="ECO:0000256" key="3">
    <source>
        <dbReference type="ARBA" id="ARBA00022801"/>
    </source>
</evidence>
<gene>
    <name evidence="6" type="ORF">EGR_07474</name>
</gene>
<dbReference type="CTD" id="36343189"/>
<keyword evidence="2" id="KW-0719">Serine esterase</keyword>
<dbReference type="OMA" id="DRNREFP"/>
<keyword evidence="3" id="KW-0378">Hydrolase</keyword>
<dbReference type="InterPro" id="IPR029058">
    <property type="entry name" value="AB_hydrolase_fold"/>
</dbReference>
<dbReference type="EMBL" id="APAU02000078">
    <property type="protein sequence ID" value="EUB57667.1"/>
    <property type="molecule type" value="Genomic_DNA"/>
</dbReference>
<feature type="signal peptide" evidence="4">
    <location>
        <begin position="1"/>
        <end position="20"/>
    </location>
</feature>
<dbReference type="InterPro" id="IPR002018">
    <property type="entry name" value="CarbesteraseB"/>
</dbReference>
<dbReference type="GO" id="GO:0019695">
    <property type="term" value="P:choline metabolic process"/>
    <property type="evidence" value="ECO:0007669"/>
    <property type="project" value="TreeGrafter"/>
</dbReference>
<name>W6UHU3_ECHGR</name>
<dbReference type="Pfam" id="PF00135">
    <property type="entry name" value="COesterase"/>
    <property type="match status" value="1"/>
</dbReference>
<dbReference type="AlphaFoldDB" id="W6UHU3"/>
<evidence type="ECO:0000256" key="2">
    <source>
        <dbReference type="ARBA" id="ARBA00022487"/>
    </source>
</evidence>
<comment type="caution">
    <text evidence="6">The sequence shown here is derived from an EMBL/GenBank/DDBJ whole genome shotgun (WGS) entry which is preliminary data.</text>
</comment>
<dbReference type="GO" id="GO:0005886">
    <property type="term" value="C:plasma membrane"/>
    <property type="evidence" value="ECO:0007669"/>
    <property type="project" value="TreeGrafter"/>
</dbReference>